<dbReference type="PANTHER" id="PTHR46679:SF1">
    <property type="entry name" value="GLUTAREDOXIN-2, MITOCHONDRIAL"/>
    <property type="match status" value="1"/>
</dbReference>
<dbReference type="SUPFAM" id="SSF52833">
    <property type="entry name" value="Thioredoxin-like"/>
    <property type="match status" value="1"/>
</dbReference>
<evidence type="ECO:0000256" key="5">
    <source>
        <dbReference type="ARBA" id="ARBA00023157"/>
    </source>
</evidence>
<keyword evidence="6" id="KW-0676">Redox-active center</keyword>
<dbReference type="InterPro" id="IPR036249">
    <property type="entry name" value="Thioredoxin-like_sf"/>
</dbReference>
<evidence type="ECO:0000313" key="9">
    <source>
        <dbReference type="Proteomes" id="UP000770661"/>
    </source>
</evidence>
<dbReference type="PROSITE" id="PS51354">
    <property type="entry name" value="GLUTAREDOXIN_2"/>
    <property type="match status" value="1"/>
</dbReference>
<proteinExistence type="inferred from homology"/>
<evidence type="ECO:0000259" key="7">
    <source>
        <dbReference type="Pfam" id="PF00462"/>
    </source>
</evidence>
<dbReference type="PANTHER" id="PTHR46679">
    <property type="match status" value="1"/>
</dbReference>
<dbReference type="InterPro" id="IPR011767">
    <property type="entry name" value="GLR_AS"/>
</dbReference>
<evidence type="ECO:0000256" key="4">
    <source>
        <dbReference type="ARBA" id="ARBA00022982"/>
    </source>
</evidence>
<dbReference type="EMBL" id="JACEEZ010023067">
    <property type="protein sequence ID" value="KAG0711752.1"/>
    <property type="molecule type" value="Genomic_DNA"/>
</dbReference>
<sequence>MGGSPSCQIAAVDMKGPEALMVKEKVENNCVVIFSKTYCPYCKMAKKVFQDLGVSYQVYELDKQQGGMAVQDVLDGMTGARTILLDHVQEVLNWVEDRAVTWSNLYEGYHAVIKPLSDRFGSVSRSTVLLKHTGTCEVERI</sequence>
<evidence type="ECO:0000256" key="3">
    <source>
        <dbReference type="ARBA" id="ARBA00022448"/>
    </source>
</evidence>
<dbReference type="Pfam" id="PF00462">
    <property type="entry name" value="Glutaredoxin"/>
    <property type="match status" value="1"/>
</dbReference>
<dbReference type="Proteomes" id="UP000770661">
    <property type="component" value="Unassembled WGS sequence"/>
</dbReference>
<evidence type="ECO:0000256" key="1">
    <source>
        <dbReference type="ARBA" id="ARBA00002549"/>
    </source>
</evidence>
<evidence type="ECO:0000256" key="2">
    <source>
        <dbReference type="ARBA" id="ARBA00007787"/>
    </source>
</evidence>
<dbReference type="PROSITE" id="PS00195">
    <property type="entry name" value="GLUTAREDOXIN_1"/>
    <property type="match status" value="1"/>
</dbReference>
<comment type="function">
    <text evidence="1">Has a glutathione-disulfide oxidoreductase activity in the presence of NADPH and glutathione reductase. Reduces low molecular weight disulfides and proteins.</text>
</comment>
<reference evidence="8" key="1">
    <citation type="submission" date="2020-07" db="EMBL/GenBank/DDBJ databases">
        <title>The High-quality genome of the commercially important snow crab, Chionoecetes opilio.</title>
        <authorList>
            <person name="Jeong J.-H."/>
            <person name="Ryu S."/>
        </authorList>
    </citation>
    <scope>NUCLEOTIDE SEQUENCE</scope>
    <source>
        <strain evidence="8">MADBK_172401_WGS</strain>
        <tissue evidence="8">Digestive gland</tissue>
    </source>
</reference>
<keyword evidence="3" id="KW-0813">Transport</keyword>
<comment type="caution">
    <text evidence="8">The sequence shown here is derived from an EMBL/GenBank/DDBJ whole genome shotgun (WGS) entry which is preliminary data.</text>
</comment>
<dbReference type="AlphaFoldDB" id="A0A8J5CL22"/>
<gene>
    <name evidence="8" type="primary">Glrx2</name>
    <name evidence="8" type="ORF">GWK47_019958</name>
</gene>
<dbReference type="Gene3D" id="3.40.30.10">
    <property type="entry name" value="Glutaredoxin"/>
    <property type="match status" value="1"/>
</dbReference>
<dbReference type="GO" id="GO:0015035">
    <property type="term" value="F:protein-disulfide reductase activity"/>
    <property type="evidence" value="ECO:0007669"/>
    <property type="project" value="TreeGrafter"/>
</dbReference>
<keyword evidence="4" id="KW-0249">Electron transport</keyword>
<name>A0A8J5CL22_CHIOP</name>
<evidence type="ECO:0000256" key="6">
    <source>
        <dbReference type="ARBA" id="ARBA00023284"/>
    </source>
</evidence>
<accession>A0A8J5CL22</accession>
<protein>
    <submittedName>
        <fullName evidence="8">Glutaredoxin-2, mitochondrial</fullName>
    </submittedName>
</protein>
<dbReference type="InterPro" id="IPR002109">
    <property type="entry name" value="Glutaredoxin"/>
</dbReference>
<organism evidence="8 9">
    <name type="scientific">Chionoecetes opilio</name>
    <name type="common">Atlantic snow crab</name>
    <name type="synonym">Cancer opilio</name>
    <dbReference type="NCBI Taxonomy" id="41210"/>
    <lineage>
        <taxon>Eukaryota</taxon>
        <taxon>Metazoa</taxon>
        <taxon>Ecdysozoa</taxon>
        <taxon>Arthropoda</taxon>
        <taxon>Crustacea</taxon>
        <taxon>Multicrustacea</taxon>
        <taxon>Malacostraca</taxon>
        <taxon>Eumalacostraca</taxon>
        <taxon>Eucarida</taxon>
        <taxon>Decapoda</taxon>
        <taxon>Pleocyemata</taxon>
        <taxon>Brachyura</taxon>
        <taxon>Eubrachyura</taxon>
        <taxon>Majoidea</taxon>
        <taxon>Majidae</taxon>
        <taxon>Chionoecetes</taxon>
    </lineage>
</organism>
<comment type="similarity">
    <text evidence="2">Belongs to the glutaredoxin family.</text>
</comment>
<feature type="domain" description="Glutaredoxin" evidence="7">
    <location>
        <begin position="31"/>
        <end position="83"/>
    </location>
</feature>
<evidence type="ECO:0000313" key="8">
    <source>
        <dbReference type="EMBL" id="KAG0711752.1"/>
    </source>
</evidence>
<dbReference type="OrthoDB" id="418495at2759"/>
<keyword evidence="5" id="KW-1015">Disulfide bond</keyword>
<keyword evidence="9" id="KW-1185">Reference proteome</keyword>
<dbReference type="GO" id="GO:0005739">
    <property type="term" value="C:mitochondrion"/>
    <property type="evidence" value="ECO:0007669"/>
    <property type="project" value="TreeGrafter"/>
</dbReference>